<evidence type="ECO:0000256" key="2">
    <source>
        <dbReference type="ARBA" id="ARBA00022729"/>
    </source>
</evidence>
<evidence type="ECO:0000256" key="1">
    <source>
        <dbReference type="ARBA" id="ARBA00022669"/>
    </source>
</evidence>
<evidence type="ECO:0000256" key="5">
    <source>
        <dbReference type="ARBA" id="ARBA00023180"/>
    </source>
</evidence>
<sequence>SGIGSLANRSQGSSLSLRSESSSHPHLFSVSLLSKMQRFGAALLLLAIAALVHTGSGQRQCPSANLYSAHERNCDMYYKCENGTLREGICPDGLVFDDRQSPDVLKCELPFEIDCSSRAALQPPQSTEHCPRMYGLYAHESDCTRFWQCVEGHAFAFYCPEGLAYNEYNAHCDWPDEVETCDSEALLSFRCPQPTDQELQEFGDPRYPYPGDCRKHYVCMLTPDGSRKPRLLACDPGLVFNPKTSSCDDPENVQGCQGYYNNLDARRLRELFGRR</sequence>
<evidence type="ECO:0000313" key="9">
    <source>
        <dbReference type="Proteomes" id="UP001497382"/>
    </source>
</evidence>
<evidence type="ECO:0000256" key="4">
    <source>
        <dbReference type="ARBA" id="ARBA00023157"/>
    </source>
</evidence>
<keyword evidence="5" id="KW-0325">Glycoprotein</keyword>
<keyword evidence="2" id="KW-0732">Signal</keyword>
<accession>A0AAV2BSG7</accession>
<dbReference type="EMBL" id="CAXIEN010000491">
    <property type="protein sequence ID" value="CAL1299246.1"/>
    <property type="molecule type" value="Genomic_DNA"/>
</dbReference>
<dbReference type="GO" id="GO:0005576">
    <property type="term" value="C:extracellular region"/>
    <property type="evidence" value="ECO:0007669"/>
    <property type="project" value="InterPro"/>
</dbReference>
<feature type="domain" description="Chitin-binding type-2" evidence="7">
    <location>
        <begin position="127"/>
        <end position="183"/>
    </location>
</feature>
<dbReference type="InterPro" id="IPR036508">
    <property type="entry name" value="Chitin-bd_dom_sf"/>
</dbReference>
<gene>
    <name evidence="8" type="ORF">LARSCL_LOCUS21244</name>
</gene>
<dbReference type="GO" id="GO:0008061">
    <property type="term" value="F:chitin binding"/>
    <property type="evidence" value="ECO:0007669"/>
    <property type="project" value="UniProtKB-KW"/>
</dbReference>
<feature type="non-terminal residue" evidence="8">
    <location>
        <position position="1"/>
    </location>
</feature>
<feature type="compositionally biased region" description="Low complexity" evidence="6">
    <location>
        <begin position="9"/>
        <end position="21"/>
    </location>
</feature>
<proteinExistence type="predicted"/>
<reference evidence="8 9" key="1">
    <citation type="submission" date="2024-04" db="EMBL/GenBank/DDBJ databases">
        <authorList>
            <person name="Rising A."/>
            <person name="Reimegard J."/>
            <person name="Sonavane S."/>
            <person name="Akerstrom W."/>
            <person name="Nylinder S."/>
            <person name="Hedman E."/>
            <person name="Kallberg Y."/>
        </authorList>
    </citation>
    <scope>NUCLEOTIDE SEQUENCE [LARGE SCALE GENOMIC DNA]</scope>
</reference>
<evidence type="ECO:0000256" key="6">
    <source>
        <dbReference type="SAM" id="MobiDB-lite"/>
    </source>
</evidence>
<feature type="domain" description="Chitin-binding type-2" evidence="7">
    <location>
        <begin position="188"/>
        <end position="258"/>
    </location>
</feature>
<name>A0AAV2BSG7_9ARAC</name>
<keyword evidence="4" id="KW-1015">Disulfide bond</keyword>
<dbReference type="InterPro" id="IPR002557">
    <property type="entry name" value="Chitin-bd_dom"/>
</dbReference>
<keyword evidence="3" id="KW-0677">Repeat</keyword>
<comment type="caution">
    <text evidence="8">The sequence shown here is derived from an EMBL/GenBank/DDBJ whole genome shotgun (WGS) entry which is preliminary data.</text>
</comment>
<dbReference type="PROSITE" id="PS50940">
    <property type="entry name" value="CHIT_BIND_II"/>
    <property type="match status" value="3"/>
</dbReference>
<feature type="region of interest" description="Disordered" evidence="6">
    <location>
        <begin position="1"/>
        <end position="21"/>
    </location>
</feature>
<evidence type="ECO:0000313" key="8">
    <source>
        <dbReference type="EMBL" id="CAL1299246.1"/>
    </source>
</evidence>
<dbReference type="PANTHER" id="PTHR23301:SF0">
    <property type="entry name" value="CHITIN-BINDING TYPE-2 DOMAIN-CONTAINING PROTEIN-RELATED"/>
    <property type="match status" value="1"/>
</dbReference>
<dbReference type="SMART" id="SM00494">
    <property type="entry name" value="ChtBD2"/>
    <property type="match status" value="3"/>
</dbReference>
<protein>
    <recommendedName>
        <fullName evidence="7">Chitin-binding type-2 domain-containing protein</fullName>
    </recommendedName>
</protein>
<dbReference type="Gene3D" id="2.170.140.10">
    <property type="entry name" value="Chitin binding domain"/>
    <property type="match status" value="3"/>
</dbReference>
<evidence type="ECO:0000256" key="3">
    <source>
        <dbReference type="ARBA" id="ARBA00022737"/>
    </source>
</evidence>
<dbReference type="AlphaFoldDB" id="A0AAV2BSG7"/>
<dbReference type="Pfam" id="PF01607">
    <property type="entry name" value="CBM_14"/>
    <property type="match status" value="3"/>
</dbReference>
<evidence type="ECO:0000259" key="7">
    <source>
        <dbReference type="PROSITE" id="PS50940"/>
    </source>
</evidence>
<dbReference type="InterPro" id="IPR051940">
    <property type="entry name" value="Chitin_bind-dev_reg"/>
</dbReference>
<organism evidence="8 9">
    <name type="scientific">Larinioides sclopetarius</name>
    <dbReference type="NCBI Taxonomy" id="280406"/>
    <lineage>
        <taxon>Eukaryota</taxon>
        <taxon>Metazoa</taxon>
        <taxon>Ecdysozoa</taxon>
        <taxon>Arthropoda</taxon>
        <taxon>Chelicerata</taxon>
        <taxon>Arachnida</taxon>
        <taxon>Araneae</taxon>
        <taxon>Araneomorphae</taxon>
        <taxon>Entelegynae</taxon>
        <taxon>Araneoidea</taxon>
        <taxon>Araneidae</taxon>
        <taxon>Larinioides</taxon>
    </lineage>
</organism>
<dbReference type="PANTHER" id="PTHR23301">
    <property type="entry name" value="CHITIN BINDING PERITROPHIN-A"/>
    <property type="match status" value="1"/>
</dbReference>
<dbReference type="Proteomes" id="UP001497382">
    <property type="component" value="Unassembled WGS sequence"/>
</dbReference>
<keyword evidence="9" id="KW-1185">Reference proteome</keyword>
<feature type="domain" description="Chitin-binding type-2" evidence="7">
    <location>
        <begin position="58"/>
        <end position="117"/>
    </location>
</feature>
<dbReference type="SUPFAM" id="SSF57625">
    <property type="entry name" value="Invertebrate chitin-binding proteins"/>
    <property type="match status" value="3"/>
</dbReference>
<keyword evidence="1" id="KW-0147">Chitin-binding</keyword>